<organism evidence="2 3">
    <name type="scientific">Aspergillus homomorphus (strain CBS 101889)</name>
    <dbReference type="NCBI Taxonomy" id="1450537"/>
    <lineage>
        <taxon>Eukaryota</taxon>
        <taxon>Fungi</taxon>
        <taxon>Dikarya</taxon>
        <taxon>Ascomycota</taxon>
        <taxon>Pezizomycotina</taxon>
        <taxon>Eurotiomycetes</taxon>
        <taxon>Eurotiomycetidae</taxon>
        <taxon>Eurotiales</taxon>
        <taxon>Aspergillaceae</taxon>
        <taxon>Aspergillus</taxon>
        <taxon>Aspergillus subgen. Circumdati</taxon>
    </lineage>
</organism>
<dbReference type="OrthoDB" id="4364733at2759"/>
<proteinExistence type="predicted"/>
<dbReference type="EMBL" id="KZ824286">
    <property type="protein sequence ID" value="RAL11796.1"/>
    <property type="molecule type" value="Genomic_DNA"/>
</dbReference>
<dbReference type="RefSeq" id="XP_025550950.1">
    <property type="nucleotide sequence ID" value="XM_025697040.1"/>
</dbReference>
<keyword evidence="3" id="KW-1185">Reference proteome</keyword>
<accession>A0A395HW97</accession>
<name>A0A395HW97_ASPHC</name>
<dbReference type="VEuPathDB" id="FungiDB:BO97DRAFT_425095"/>
<feature type="compositionally biased region" description="Basic and acidic residues" evidence="1">
    <location>
        <begin position="34"/>
        <end position="56"/>
    </location>
</feature>
<dbReference type="Proteomes" id="UP000248961">
    <property type="component" value="Unassembled WGS sequence"/>
</dbReference>
<evidence type="ECO:0000313" key="2">
    <source>
        <dbReference type="EMBL" id="RAL11796.1"/>
    </source>
</evidence>
<dbReference type="AlphaFoldDB" id="A0A395HW97"/>
<evidence type="ECO:0000256" key="1">
    <source>
        <dbReference type="SAM" id="MobiDB-lite"/>
    </source>
</evidence>
<reference evidence="2 3" key="1">
    <citation type="submission" date="2018-02" db="EMBL/GenBank/DDBJ databases">
        <title>The genomes of Aspergillus section Nigri reveals drivers in fungal speciation.</title>
        <authorList>
            <consortium name="DOE Joint Genome Institute"/>
            <person name="Vesth T.C."/>
            <person name="Nybo J."/>
            <person name="Theobald S."/>
            <person name="Brandl J."/>
            <person name="Frisvad J.C."/>
            <person name="Nielsen K.F."/>
            <person name="Lyhne E.K."/>
            <person name="Kogle M.E."/>
            <person name="Kuo A."/>
            <person name="Riley R."/>
            <person name="Clum A."/>
            <person name="Nolan M."/>
            <person name="Lipzen A."/>
            <person name="Salamov A."/>
            <person name="Henrissat B."/>
            <person name="Wiebenga A."/>
            <person name="De vries R.P."/>
            <person name="Grigoriev I.V."/>
            <person name="Mortensen U.H."/>
            <person name="Andersen M.R."/>
            <person name="Baker S.E."/>
        </authorList>
    </citation>
    <scope>NUCLEOTIDE SEQUENCE [LARGE SCALE GENOMIC DNA]</scope>
    <source>
        <strain evidence="2 3">CBS 101889</strain>
    </source>
</reference>
<sequence>MSANKRARANPAGDAHIRSTETEEPALAQGPGDPRPRREDPPGRAGPDRRAVDAEKRKRQAHVISFDRDSGQVWKALNVTHARLSGSRQYEKTFEVADDIRWTIKSIAGQCGPLVNAQTRYNGLSVLRKIGRSIVLSCGDTLPHDVQKSFQSDTTLERAMMAIVKGVEKGERERVMRENTGDGLWAKLMQLTEEASEYRCFTRLGDVLRMMEGEEIEVDLGFGGAVSGVNDAPGYGGLDGSDLLDDYYSSQDDDDYY</sequence>
<gene>
    <name evidence="2" type="ORF">BO97DRAFT_425095</name>
</gene>
<dbReference type="GeneID" id="37201329"/>
<protein>
    <submittedName>
        <fullName evidence="2">Uncharacterized protein</fullName>
    </submittedName>
</protein>
<evidence type="ECO:0000313" key="3">
    <source>
        <dbReference type="Proteomes" id="UP000248961"/>
    </source>
</evidence>
<feature type="region of interest" description="Disordered" evidence="1">
    <location>
        <begin position="1"/>
        <end position="60"/>
    </location>
</feature>